<dbReference type="Pfam" id="PF13560">
    <property type="entry name" value="HTH_31"/>
    <property type="match status" value="1"/>
</dbReference>
<evidence type="ECO:0000313" key="3">
    <source>
        <dbReference type="EMBL" id="GAF44263.1"/>
    </source>
</evidence>
<keyword evidence="3" id="KW-0238">DNA-binding</keyword>
<accession>X0PNS1</accession>
<dbReference type="Proteomes" id="UP000019491">
    <property type="component" value="Unassembled WGS sequence"/>
</dbReference>
<dbReference type="GO" id="GO:0003677">
    <property type="term" value="F:DNA binding"/>
    <property type="evidence" value="ECO:0007669"/>
    <property type="project" value="UniProtKB-KW"/>
</dbReference>
<sequence length="287" mass="32144">MAEFLRTRRDRITPDQAGIIGGGRRRVPGLRREEVAMLAGVSVEYYARMERGDLTGVSPEILDSIARALQLDDAECDHLADLARAAGPPPPRRRKRPTEQTVTPTLQRFLDAVTGAPMWVRDRRLDFIAANPLGRALYAPMLDDPANRGNTARFTFLNPAARIFFPDWEQNADNIVATLRTYAGQNPLDKPLTDLIGELVTRSDTFRHRWAAHNVRHHRGGIKRIHHPAVGDLEFSYEAMDLPANPEWFMFAYTAEPGSPTEERLKLLGSLAATGQTTSDARAHRSF</sequence>
<keyword evidence="4" id="KW-1185">Reference proteome</keyword>
<reference evidence="3 4" key="1">
    <citation type="submission" date="2014-02" db="EMBL/GenBank/DDBJ databases">
        <title>Whole genome shotgun sequence of Rhodococcus wratislaviensis NBRC 100605.</title>
        <authorList>
            <person name="Hosoyama A."/>
            <person name="Tsuchikane K."/>
            <person name="Yoshida I."/>
            <person name="Ohji S."/>
            <person name="Ichikawa N."/>
            <person name="Yamazoe A."/>
            <person name="Fujita N."/>
        </authorList>
    </citation>
    <scope>NUCLEOTIDE SEQUENCE [LARGE SCALE GENOMIC DNA]</scope>
    <source>
        <strain evidence="3 4">NBRC 100605</strain>
    </source>
</reference>
<dbReference type="Pfam" id="PF17765">
    <property type="entry name" value="MLTR_LBD"/>
    <property type="match status" value="1"/>
</dbReference>
<dbReference type="InterPro" id="IPR001387">
    <property type="entry name" value="Cro/C1-type_HTH"/>
</dbReference>
<name>X0PNS1_RHOWR</name>
<dbReference type="CDD" id="cd00093">
    <property type="entry name" value="HTH_XRE"/>
    <property type="match status" value="1"/>
</dbReference>
<dbReference type="PANTHER" id="PTHR35010">
    <property type="entry name" value="BLL4672 PROTEIN-RELATED"/>
    <property type="match status" value="1"/>
</dbReference>
<evidence type="ECO:0000313" key="4">
    <source>
        <dbReference type="Proteomes" id="UP000019491"/>
    </source>
</evidence>
<dbReference type="EMBL" id="BAWF01000012">
    <property type="protein sequence ID" value="GAF44263.1"/>
    <property type="molecule type" value="Genomic_DNA"/>
</dbReference>
<proteinExistence type="predicted"/>
<dbReference type="InterPro" id="IPR010982">
    <property type="entry name" value="Lambda_DNA-bd_dom_sf"/>
</dbReference>
<organism evidence="3 4">
    <name type="scientific">Rhodococcus wratislaviensis NBRC 100605</name>
    <dbReference type="NCBI Taxonomy" id="1219028"/>
    <lineage>
        <taxon>Bacteria</taxon>
        <taxon>Bacillati</taxon>
        <taxon>Actinomycetota</taxon>
        <taxon>Actinomycetes</taxon>
        <taxon>Mycobacteriales</taxon>
        <taxon>Nocardiaceae</taxon>
        <taxon>Rhodococcus</taxon>
    </lineage>
</organism>
<protein>
    <submittedName>
        <fullName evidence="3">Putative DNA-binding protein</fullName>
    </submittedName>
</protein>
<dbReference type="Gene3D" id="1.10.260.40">
    <property type="entry name" value="lambda repressor-like DNA-binding domains"/>
    <property type="match status" value="1"/>
</dbReference>
<dbReference type="SUPFAM" id="SSF47413">
    <property type="entry name" value="lambda repressor-like DNA-binding domains"/>
    <property type="match status" value="1"/>
</dbReference>
<evidence type="ECO:0000259" key="2">
    <source>
        <dbReference type="PROSITE" id="PS50943"/>
    </source>
</evidence>
<evidence type="ECO:0000256" key="1">
    <source>
        <dbReference type="SAM" id="MobiDB-lite"/>
    </source>
</evidence>
<dbReference type="PROSITE" id="PS50943">
    <property type="entry name" value="HTH_CROC1"/>
    <property type="match status" value="1"/>
</dbReference>
<dbReference type="Gene3D" id="3.30.450.180">
    <property type="match status" value="1"/>
</dbReference>
<feature type="domain" description="HTH cro/C1-type" evidence="2">
    <location>
        <begin position="29"/>
        <end position="76"/>
    </location>
</feature>
<dbReference type="SMART" id="SM00530">
    <property type="entry name" value="HTH_XRE"/>
    <property type="match status" value="1"/>
</dbReference>
<dbReference type="AlphaFoldDB" id="X0PNS1"/>
<dbReference type="PANTHER" id="PTHR35010:SF2">
    <property type="entry name" value="BLL4672 PROTEIN"/>
    <property type="match status" value="1"/>
</dbReference>
<feature type="region of interest" description="Disordered" evidence="1">
    <location>
        <begin position="83"/>
        <end position="102"/>
    </location>
</feature>
<gene>
    <name evidence="3" type="ORF">RW1_012_00820</name>
</gene>
<dbReference type="InterPro" id="IPR041413">
    <property type="entry name" value="MLTR_LBD"/>
</dbReference>
<comment type="caution">
    <text evidence="3">The sequence shown here is derived from an EMBL/GenBank/DDBJ whole genome shotgun (WGS) entry which is preliminary data.</text>
</comment>